<keyword evidence="4" id="KW-1185">Reference proteome</keyword>
<dbReference type="PANTHER" id="PTHR12794">
    <property type="entry name" value="GEMIN2"/>
    <property type="match status" value="1"/>
</dbReference>
<dbReference type="GO" id="GO:0030532">
    <property type="term" value="C:small nuclear ribonucleoprotein complex"/>
    <property type="evidence" value="ECO:0007669"/>
    <property type="project" value="InterPro"/>
</dbReference>
<protein>
    <submittedName>
        <fullName evidence="3">Uncharacterized protein</fullName>
    </submittedName>
</protein>
<comment type="caution">
    <text evidence="3">The sequence shown here is derived from an EMBL/GenBank/DDBJ whole genome shotgun (WGS) entry which is preliminary data.</text>
</comment>
<comment type="similarity">
    <text evidence="1">Belongs to the gemin-2 family.</text>
</comment>
<sequence>MASKRKWDEFDGSDDEEPSFGRQILPVANLPEDFNGIPCDGMQYLFTVRRDARNLPHITRAANPYETEIPQSSQGDIRDIPNYIALPSEAWRTILEIRFKNFRENLKQPTIHVQFTPQSEGRRLMPDKKERDLWWAYLAGKPEFDWNPPKKPKQQNSSKRWQFGYGMRGFADDREYEISYDRPRQESWQMNDEGEVELVLQVDPRESLPTPTGSPAPPDISNISTDPSSSEKKLEHTEATVHKPREPTPSQLRYIDEKMALHLLMYFSHWINLHLDKPTTSSRPNESHARWIFALLSRVEDHISADDMSLLRNLARACIALLKASITTRVCSEESAASDLDKSPGGFFGERSCWIIISTIAGVWAQRDLWTDVEDMLKTIGS</sequence>
<evidence type="ECO:0000256" key="2">
    <source>
        <dbReference type="SAM" id="MobiDB-lite"/>
    </source>
</evidence>
<dbReference type="InterPro" id="IPR023251">
    <property type="entry name" value="Brr1"/>
</dbReference>
<reference evidence="3" key="1">
    <citation type="submission" date="2020-11" db="EMBL/GenBank/DDBJ databases">
        <authorList>
            <consortium name="DOE Joint Genome Institute"/>
            <person name="Ahrendt S."/>
            <person name="Riley R."/>
            <person name="Andreopoulos W."/>
            <person name="Labutti K."/>
            <person name="Pangilinan J."/>
            <person name="Ruiz-Duenas F.J."/>
            <person name="Barrasa J.M."/>
            <person name="Sanchez-Garcia M."/>
            <person name="Camarero S."/>
            <person name="Miyauchi S."/>
            <person name="Serrano A."/>
            <person name="Linde D."/>
            <person name="Babiker R."/>
            <person name="Drula E."/>
            <person name="Ayuso-Fernandez I."/>
            <person name="Pacheco R."/>
            <person name="Padilla G."/>
            <person name="Ferreira P."/>
            <person name="Barriuso J."/>
            <person name="Kellner H."/>
            <person name="Castanera R."/>
            <person name="Alfaro M."/>
            <person name="Ramirez L."/>
            <person name="Pisabarro A.G."/>
            <person name="Kuo A."/>
            <person name="Tritt A."/>
            <person name="Lipzen A."/>
            <person name="He G."/>
            <person name="Yan M."/>
            <person name="Ng V."/>
            <person name="Cullen D."/>
            <person name="Martin F."/>
            <person name="Rosso M.-N."/>
            <person name="Henrissat B."/>
            <person name="Hibbett D."/>
            <person name="Martinez A.T."/>
            <person name="Grigoriev I.V."/>
        </authorList>
    </citation>
    <scope>NUCLEOTIDE SEQUENCE</scope>
    <source>
        <strain evidence="3">CBS 247.69</strain>
    </source>
</reference>
<feature type="compositionally biased region" description="Basic and acidic residues" evidence="2">
    <location>
        <begin position="229"/>
        <end position="246"/>
    </location>
</feature>
<dbReference type="GO" id="GO:0000387">
    <property type="term" value="P:spliceosomal snRNP assembly"/>
    <property type="evidence" value="ECO:0007669"/>
    <property type="project" value="InterPro"/>
</dbReference>
<dbReference type="EMBL" id="MU150254">
    <property type="protein sequence ID" value="KAF9464362.1"/>
    <property type="molecule type" value="Genomic_DNA"/>
</dbReference>
<dbReference type="AlphaFoldDB" id="A0A9P6CFU3"/>
<name>A0A9P6CFU3_9AGAR</name>
<organism evidence="3 4">
    <name type="scientific">Collybia nuda</name>
    <dbReference type="NCBI Taxonomy" id="64659"/>
    <lineage>
        <taxon>Eukaryota</taxon>
        <taxon>Fungi</taxon>
        <taxon>Dikarya</taxon>
        <taxon>Basidiomycota</taxon>
        <taxon>Agaricomycotina</taxon>
        <taxon>Agaricomycetes</taxon>
        <taxon>Agaricomycetidae</taxon>
        <taxon>Agaricales</taxon>
        <taxon>Tricholomatineae</taxon>
        <taxon>Clitocybaceae</taxon>
        <taxon>Collybia</taxon>
    </lineage>
</organism>
<gene>
    <name evidence="3" type="ORF">BDZ94DRAFT_1256268</name>
</gene>
<dbReference type="InterPro" id="IPR035426">
    <property type="entry name" value="Gemin2/Brr1"/>
</dbReference>
<feature type="region of interest" description="Disordered" evidence="2">
    <location>
        <begin position="1"/>
        <end position="21"/>
    </location>
</feature>
<dbReference type="OrthoDB" id="428895at2759"/>
<dbReference type="PRINTS" id="PR02039">
    <property type="entry name" value="SPLICEFRBRR1"/>
</dbReference>
<dbReference type="GO" id="GO:0032797">
    <property type="term" value="C:SMN complex"/>
    <property type="evidence" value="ECO:0007669"/>
    <property type="project" value="TreeGrafter"/>
</dbReference>
<feature type="region of interest" description="Disordered" evidence="2">
    <location>
        <begin position="205"/>
        <end position="248"/>
    </location>
</feature>
<dbReference type="Gene3D" id="1.20.58.1070">
    <property type="match status" value="1"/>
</dbReference>
<dbReference type="PANTHER" id="PTHR12794:SF0">
    <property type="entry name" value="GEM-ASSOCIATED PROTEIN 2"/>
    <property type="match status" value="1"/>
</dbReference>
<evidence type="ECO:0000313" key="4">
    <source>
        <dbReference type="Proteomes" id="UP000807353"/>
    </source>
</evidence>
<dbReference type="Pfam" id="PF04938">
    <property type="entry name" value="SIP1"/>
    <property type="match status" value="1"/>
</dbReference>
<evidence type="ECO:0000313" key="3">
    <source>
        <dbReference type="EMBL" id="KAF9464362.1"/>
    </source>
</evidence>
<accession>A0A9P6CFU3</accession>
<evidence type="ECO:0000256" key="1">
    <source>
        <dbReference type="ARBA" id="ARBA00025758"/>
    </source>
</evidence>
<proteinExistence type="inferred from homology"/>
<dbReference type="Proteomes" id="UP000807353">
    <property type="component" value="Unassembled WGS sequence"/>
</dbReference>